<feature type="transmembrane region" description="Helical" evidence="5">
    <location>
        <begin position="127"/>
        <end position="145"/>
    </location>
</feature>
<keyword evidence="8" id="KW-1185">Reference proteome</keyword>
<dbReference type="RefSeq" id="WP_227320335.1">
    <property type="nucleotide sequence ID" value="NZ_JAESVB010000002.1"/>
</dbReference>
<keyword evidence="3 5" id="KW-1133">Transmembrane helix</keyword>
<gene>
    <name evidence="7" type="ORF">ASILVAE211_05700</name>
</gene>
<dbReference type="EMBL" id="JAESVB010000002">
    <property type="protein sequence ID" value="MCB8874670.1"/>
    <property type="molecule type" value="Genomic_DNA"/>
</dbReference>
<protein>
    <submittedName>
        <fullName evidence="7">FUSC family protein</fullName>
    </submittedName>
</protein>
<proteinExistence type="predicted"/>
<evidence type="ECO:0000256" key="4">
    <source>
        <dbReference type="ARBA" id="ARBA00023136"/>
    </source>
</evidence>
<evidence type="ECO:0000256" key="5">
    <source>
        <dbReference type="SAM" id="Phobius"/>
    </source>
</evidence>
<evidence type="ECO:0000313" key="7">
    <source>
        <dbReference type="EMBL" id="MCB8874670.1"/>
    </source>
</evidence>
<feature type="transmembrane region" description="Helical" evidence="5">
    <location>
        <begin position="397"/>
        <end position="416"/>
    </location>
</feature>
<evidence type="ECO:0000256" key="2">
    <source>
        <dbReference type="ARBA" id="ARBA00022692"/>
    </source>
</evidence>
<feature type="transmembrane region" description="Helical" evidence="5">
    <location>
        <begin position="81"/>
        <end position="107"/>
    </location>
</feature>
<feature type="domain" description="Integral membrane bound transporter" evidence="6">
    <location>
        <begin position="385"/>
        <end position="506"/>
    </location>
</feature>
<comment type="subcellular location">
    <subcellularLocation>
        <location evidence="1">Membrane</location>
        <topology evidence="1">Multi-pass membrane protein</topology>
    </subcellularLocation>
</comment>
<reference evidence="7" key="2">
    <citation type="submission" date="2021-01" db="EMBL/GenBank/DDBJ databases">
        <authorList>
            <person name="Mieszkin S."/>
            <person name="Pouder E."/>
            <person name="Alain K."/>
        </authorList>
    </citation>
    <scope>NUCLEOTIDE SEQUENCE</scope>
    <source>
        <strain evidence="7">HW T2.11</strain>
    </source>
</reference>
<evidence type="ECO:0000256" key="3">
    <source>
        <dbReference type="ARBA" id="ARBA00022989"/>
    </source>
</evidence>
<feature type="transmembrane region" description="Helical" evidence="5">
    <location>
        <begin position="428"/>
        <end position="451"/>
    </location>
</feature>
<evidence type="ECO:0000259" key="6">
    <source>
        <dbReference type="Pfam" id="PF13515"/>
    </source>
</evidence>
<feature type="transmembrane region" description="Helical" evidence="5">
    <location>
        <begin position="495"/>
        <end position="513"/>
    </location>
</feature>
<dbReference type="Proteomes" id="UP000708298">
    <property type="component" value="Unassembled WGS sequence"/>
</dbReference>
<dbReference type="GO" id="GO:0016020">
    <property type="term" value="C:membrane"/>
    <property type="evidence" value="ECO:0007669"/>
    <property type="project" value="UniProtKB-SubCell"/>
</dbReference>
<evidence type="ECO:0000313" key="8">
    <source>
        <dbReference type="Proteomes" id="UP000708298"/>
    </source>
</evidence>
<comment type="caution">
    <text evidence="7">The sequence shown here is derived from an EMBL/GenBank/DDBJ whole genome shotgun (WGS) entry which is preliminary data.</text>
</comment>
<feature type="transmembrane region" description="Helical" evidence="5">
    <location>
        <begin position="463"/>
        <end position="483"/>
    </location>
</feature>
<sequence length="675" mass="71105">MSDIQHTSLTYRLARRLESYSFAAAPEQIGVLEGVRAALAVASLVALAVWLGRPELSWAAFGAFWACLSDPGGRDSLRLRVLGIFAIGGTVTAFLAAAAAGISPVVAGLALLPLVFLPGLGGTYGPAVSQAGTLIAVVAVVAVDFPRAPADALALAGIFLCGCLWAIVLCIFVWRIPRYAPARRAIGSVIARLGDMAAELLNGERHHRQGRAVWDAMNAEHRRAVRAAIERARGIVLGVENGSAYFMAEIDAADRIFAGLIAAGHHIADRDTPLDDGPERSLLSRLPLLLAEAHRQVMRRDPASASLAAGADALLRDCRATNSAMTRAIGATVQALADIAQLWRQRATASDVLPAATPGGGLGLRRAVPPPVLHHAIRLAIAVILAYALARWLDLAFSYWATMATVVVLQPMAATTWPRTVERMLGSIAGGILAALILTVLPVKLALLLVILPVAAAAIAFRLVNYTIFVIFLTALFVLVTALLQPVHGIPWARVVNNILGSLIGLSATLLLWRRQGPTPRVLLAAAVEANLAYAAAVVASVGTSPALDAFRRAAGIGSNAAEMLQHRMALEGQRRRARLVEMEAVLYALRGVAGASTALALSDREKSTEDAESIQRQSAVLVQAFRQGGPLPDPQIACAASEDIVHTIVSVTLAARSYLEPVSAVTADRHGSAI</sequence>
<dbReference type="Pfam" id="PF13515">
    <property type="entry name" value="FUSC_2"/>
    <property type="match status" value="1"/>
</dbReference>
<accession>A0A963YQT1</accession>
<organism evidence="7 8">
    <name type="scientific">Acidisoma silvae</name>
    <dbReference type="NCBI Taxonomy" id="2802396"/>
    <lineage>
        <taxon>Bacteria</taxon>
        <taxon>Pseudomonadati</taxon>
        <taxon>Pseudomonadota</taxon>
        <taxon>Alphaproteobacteria</taxon>
        <taxon>Acetobacterales</taxon>
        <taxon>Acidocellaceae</taxon>
        <taxon>Acidisoma</taxon>
    </lineage>
</organism>
<keyword evidence="4 5" id="KW-0472">Membrane</keyword>
<keyword evidence="2 5" id="KW-0812">Transmembrane</keyword>
<dbReference type="InterPro" id="IPR049453">
    <property type="entry name" value="Memb_transporter_dom"/>
</dbReference>
<feature type="transmembrane region" description="Helical" evidence="5">
    <location>
        <begin position="372"/>
        <end position="390"/>
    </location>
</feature>
<reference evidence="7" key="1">
    <citation type="journal article" date="2021" name="Microorganisms">
        <title>Acidisoma silvae sp. nov. and Acidisomacellulosilytica sp. nov., Two Acidophilic Bacteria Isolated from Decaying Wood, Hydrolyzing Cellulose and Producing Poly-3-hydroxybutyrate.</title>
        <authorList>
            <person name="Mieszkin S."/>
            <person name="Pouder E."/>
            <person name="Uroz S."/>
            <person name="Simon-Colin C."/>
            <person name="Alain K."/>
        </authorList>
    </citation>
    <scope>NUCLEOTIDE SEQUENCE</scope>
    <source>
        <strain evidence="7">HW T2.11</strain>
    </source>
</reference>
<dbReference type="AlphaFoldDB" id="A0A963YQT1"/>
<name>A0A963YQT1_9PROT</name>
<feature type="transmembrane region" description="Helical" evidence="5">
    <location>
        <begin position="152"/>
        <end position="174"/>
    </location>
</feature>
<evidence type="ECO:0000256" key="1">
    <source>
        <dbReference type="ARBA" id="ARBA00004141"/>
    </source>
</evidence>